<proteinExistence type="inferred from homology"/>
<evidence type="ECO:0000313" key="2">
    <source>
        <dbReference type="EMBL" id="RVT92978.1"/>
    </source>
</evidence>
<gene>
    <name evidence="2" type="ORF">EOD43_03475</name>
</gene>
<dbReference type="EMBL" id="SACN01000001">
    <property type="protein sequence ID" value="RVT92978.1"/>
    <property type="molecule type" value="Genomic_DNA"/>
</dbReference>
<dbReference type="PANTHER" id="PTHR28047">
    <property type="entry name" value="PROTEIN DCG1"/>
    <property type="match status" value="1"/>
</dbReference>
<dbReference type="GO" id="GO:0047661">
    <property type="term" value="F:amino-acid racemase activity"/>
    <property type="evidence" value="ECO:0007669"/>
    <property type="project" value="InterPro"/>
</dbReference>
<accession>A0A437M5K5</accession>
<dbReference type="InterPro" id="IPR015942">
    <property type="entry name" value="Asp/Glu/hydantoin_racemase"/>
</dbReference>
<dbReference type="Pfam" id="PF01177">
    <property type="entry name" value="Asp_Glu_race"/>
    <property type="match status" value="1"/>
</dbReference>
<dbReference type="AlphaFoldDB" id="A0A437M5K5"/>
<dbReference type="OrthoDB" id="9791723at2"/>
<dbReference type="Proteomes" id="UP000282971">
    <property type="component" value="Unassembled WGS sequence"/>
</dbReference>
<dbReference type="InterPro" id="IPR052186">
    <property type="entry name" value="Hydantoin_racemase-like"/>
</dbReference>
<dbReference type="InterPro" id="IPR053714">
    <property type="entry name" value="Iso_Racemase_Enz_sf"/>
</dbReference>
<name>A0A437M5K5_9SPHN</name>
<dbReference type="RefSeq" id="WP_127741125.1">
    <property type="nucleotide sequence ID" value="NZ_SACN01000001.1"/>
</dbReference>
<dbReference type="Gene3D" id="3.40.50.12500">
    <property type="match status" value="1"/>
</dbReference>
<keyword evidence="3" id="KW-1185">Reference proteome</keyword>
<organism evidence="2 3">
    <name type="scientific">Sphingomonas crocodyli</name>
    <dbReference type="NCBI Taxonomy" id="1979270"/>
    <lineage>
        <taxon>Bacteria</taxon>
        <taxon>Pseudomonadati</taxon>
        <taxon>Pseudomonadota</taxon>
        <taxon>Alphaproteobacteria</taxon>
        <taxon>Sphingomonadales</taxon>
        <taxon>Sphingomonadaceae</taxon>
        <taxon>Sphingomonas</taxon>
    </lineage>
</organism>
<evidence type="ECO:0000256" key="1">
    <source>
        <dbReference type="ARBA" id="ARBA00038414"/>
    </source>
</evidence>
<evidence type="ECO:0000313" key="3">
    <source>
        <dbReference type="Proteomes" id="UP000282971"/>
    </source>
</evidence>
<sequence length="289" mass="31170">MAHHIRLLTVHTTDMSHKLLPLKRIFCSIKPESVIAGVRVTEDNIDALIAAGDLTADTIDDVLDLDRVRLSQTRLRYGASSIESEFDDLLSTPYIIGAAMEAEDEGCSAVIIDCVGDPALHAAREAVRIPVIGAGEAALHIAATLGHRFSIVTIADRLRPILDHHMTTYGVAGQCCSIRAIEISGVHSGHDAHVIYDMLARECLAAVEQDAADLIVLGCTAFFGASEYITQFLEQHGQSGIPIIDPLPSAIGMARSLLDVGLTHSLATYPPPPIKARSGYLMPTRYHQH</sequence>
<comment type="similarity">
    <text evidence="1">Belongs to the HyuE racemase family.</text>
</comment>
<comment type="caution">
    <text evidence="2">The sequence shown here is derived from an EMBL/GenBank/DDBJ whole genome shotgun (WGS) entry which is preliminary data.</text>
</comment>
<reference evidence="2 3" key="1">
    <citation type="submission" date="2019-01" db="EMBL/GenBank/DDBJ databases">
        <authorList>
            <person name="Chen W.-M."/>
        </authorList>
    </citation>
    <scope>NUCLEOTIDE SEQUENCE [LARGE SCALE GENOMIC DNA]</scope>
    <source>
        <strain evidence="2 3">CCP-7</strain>
    </source>
</reference>
<dbReference type="PANTHER" id="PTHR28047:SF5">
    <property type="entry name" value="PROTEIN DCG1"/>
    <property type="match status" value="1"/>
</dbReference>
<protein>
    <submittedName>
        <fullName evidence="2">Hydrogenase expression protein HupH</fullName>
    </submittedName>
</protein>